<protein>
    <submittedName>
        <fullName evidence="1">PPUP8418</fullName>
    </submittedName>
</protein>
<dbReference type="EMBL" id="GBYX01475867">
    <property type="protein sequence ID" value="JAO05810.1"/>
    <property type="molecule type" value="Transcribed_RNA"/>
</dbReference>
<sequence>MRRRRKTKLLRQADFEGLFPAGEDRGFFQRRPKGREERLALKSGTMKGQTSDVGTRWGLPLTVKFDLLLLKLFVSLKCQGPKNDDQFILENKTRPNLFKKHLHFLKKLNDLEYQLTQLLFLMLKDK</sequence>
<evidence type="ECO:0000313" key="1">
    <source>
        <dbReference type="EMBL" id="JAO05810.1"/>
    </source>
</evidence>
<gene>
    <name evidence="1" type="primary">PPUP8418</name>
</gene>
<name>A0A0S7ESK3_9TELE</name>
<dbReference type="AlphaFoldDB" id="A0A0S7ESK3"/>
<proteinExistence type="predicted"/>
<organism evidence="1">
    <name type="scientific">Poeciliopsis prolifica</name>
    <name type="common">blackstripe livebearer</name>
    <dbReference type="NCBI Taxonomy" id="188132"/>
    <lineage>
        <taxon>Eukaryota</taxon>
        <taxon>Metazoa</taxon>
        <taxon>Chordata</taxon>
        <taxon>Craniata</taxon>
        <taxon>Vertebrata</taxon>
        <taxon>Euteleostomi</taxon>
        <taxon>Actinopterygii</taxon>
        <taxon>Neopterygii</taxon>
        <taxon>Teleostei</taxon>
        <taxon>Neoteleostei</taxon>
        <taxon>Acanthomorphata</taxon>
        <taxon>Ovalentaria</taxon>
        <taxon>Atherinomorphae</taxon>
        <taxon>Cyprinodontiformes</taxon>
        <taxon>Poeciliidae</taxon>
        <taxon>Poeciliinae</taxon>
        <taxon>Poeciliopsis</taxon>
    </lineage>
</organism>
<reference evidence="1" key="1">
    <citation type="submission" date="2014-12" db="EMBL/GenBank/DDBJ databases">
        <title>Parallel Evolution in Life History Adaptation Evident in the Tissue-Specific Poeciliopsis prolifica transcriptome.</title>
        <authorList>
            <person name="Jue N.K."/>
            <person name="Foley R.J."/>
            <person name="Obergfell C."/>
            <person name="Reznick D.N."/>
            <person name="O'Neill R.J."/>
            <person name="O'Neill M.J."/>
        </authorList>
    </citation>
    <scope>NUCLEOTIDE SEQUENCE</scope>
</reference>
<accession>A0A0S7ESK3</accession>